<protein>
    <recommendedName>
        <fullName evidence="6">Dynein heavy chain tail domain-containing protein</fullName>
    </recommendedName>
</protein>
<evidence type="ECO:0000259" key="3">
    <source>
        <dbReference type="Pfam" id="PF08393"/>
    </source>
</evidence>
<dbReference type="GO" id="GO:0045505">
    <property type="term" value="F:dynein intermediate chain binding"/>
    <property type="evidence" value="ECO:0007669"/>
    <property type="project" value="InterPro"/>
</dbReference>
<proteinExistence type="predicted"/>
<dbReference type="Pfam" id="PF08393">
    <property type="entry name" value="DHC_N2"/>
    <property type="match status" value="1"/>
</dbReference>
<accession>A0A813J8R6</accession>
<dbReference type="GO" id="GO:0051959">
    <property type="term" value="F:dynein light intermediate chain binding"/>
    <property type="evidence" value="ECO:0007669"/>
    <property type="project" value="InterPro"/>
</dbReference>
<reference evidence="4" key="1">
    <citation type="submission" date="2021-02" db="EMBL/GenBank/DDBJ databases">
        <authorList>
            <person name="Dougan E. K."/>
            <person name="Rhodes N."/>
            <person name="Thang M."/>
            <person name="Chan C."/>
        </authorList>
    </citation>
    <scope>NUCLEOTIDE SEQUENCE</scope>
</reference>
<keyword evidence="1" id="KW-0812">Transmembrane</keyword>
<evidence type="ECO:0000313" key="4">
    <source>
        <dbReference type="EMBL" id="CAE8670802.1"/>
    </source>
</evidence>
<organism evidence="4 5">
    <name type="scientific">Polarella glacialis</name>
    <name type="common">Dinoflagellate</name>
    <dbReference type="NCBI Taxonomy" id="89957"/>
    <lineage>
        <taxon>Eukaryota</taxon>
        <taxon>Sar</taxon>
        <taxon>Alveolata</taxon>
        <taxon>Dinophyceae</taxon>
        <taxon>Suessiales</taxon>
        <taxon>Suessiaceae</taxon>
        <taxon>Polarella</taxon>
    </lineage>
</organism>
<keyword evidence="1" id="KW-1133">Transmembrane helix</keyword>
<dbReference type="InterPro" id="IPR026983">
    <property type="entry name" value="DHC"/>
</dbReference>
<evidence type="ECO:0000259" key="2">
    <source>
        <dbReference type="Pfam" id="PF08385"/>
    </source>
</evidence>
<comment type="caution">
    <text evidence="4">The sequence shown here is derived from an EMBL/GenBank/DDBJ whole genome shotgun (WGS) entry which is preliminary data.</text>
</comment>
<dbReference type="GO" id="GO:0030286">
    <property type="term" value="C:dynein complex"/>
    <property type="evidence" value="ECO:0007669"/>
    <property type="project" value="InterPro"/>
</dbReference>
<evidence type="ECO:0008006" key="6">
    <source>
        <dbReference type="Google" id="ProtNLM"/>
    </source>
</evidence>
<feature type="transmembrane region" description="Helical" evidence="1">
    <location>
        <begin position="992"/>
        <end position="1015"/>
    </location>
</feature>
<name>A0A813J8R6_POLGL</name>
<dbReference type="InterPro" id="IPR013594">
    <property type="entry name" value="Dynein_heavy_tail"/>
</dbReference>
<evidence type="ECO:0000256" key="1">
    <source>
        <dbReference type="SAM" id="Phobius"/>
    </source>
</evidence>
<dbReference type="Pfam" id="PF08385">
    <property type="entry name" value="DHC_N1"/>
    <property type="match status" value="1"/>
</dbReference>
<dbReference type="PANTHER" id="PTHR22878">
    <property type="entry name" value="DYNEIN HEAVY CHAIN 6, AXONEMAL-LIKE-RELATED"/>
    <property type="match status" value="1"/>
</dbReference>
<keyword evidence="1" id="KW-0472">Membrane</keyword>
<dbReference type="GO" id="GO:0007018">
    <property type="term" value="P:microtubule-based movement"/>
    <property type="evidence" value="ECO:0007669"/>
    <property type="project" value="InterPro"/>
</dbReference>
<dbReference type="InterPro" id="IPR013602">
    <property type="entry name" value="Dynein_heavy_linker"/>
</dbReference>
<evidence type="ECO:0000313" key="5">
    <source>
        <dbReference type="Proteomes" id="UP000626109"/>
    </source>
</evidence>
<dbReference type="Proteomes" id="UP000626109">
    <property type="component" value="Unassembled WGS sequence"/>
</dbReference>
<dbReference type="PANTHER" id="PTHR22878:SF63">
    <property type="entry name" value="DYNEIN AXONEMAL HEAVY CHAIN 10"/>
    <property type="match status" value="1"/>
</dbReference>
<feature type="domain" description="Dynein heavy chain linker" evidence="3">
    <location>
        <begin position="894"/>
        <end position="983"/>
    </location>
</feature>
<gene>
    <name evidence="4" type="ORF">PGLA2088_LOCUS17562</name>
</gene>
<dbReference type="EMBL" id="CAJNNW010023527">
    <property type="protein sequence ID" value="CAE8670802.1"/>
    <property type="molecule type" value="Genomic_DNA"/>
</dbReference>
<sequence length="1040" mass="121125">MEPVKAMQIITDGKNALEKWSDVYHQTRDKMEESTTNHRWDFERRLLFNKTSYMSRICTNLYDITQVLDQFYKFLGPELKEVTGDSQGIDDLLKEVEALKTDFRNMKSVFDDFNAPHWESLVGKFKERVVQIEERAIEFLNRSFQNLRSAEGAFKLLQNFKNIESRERINKKMNEKFVAILTRYGIEVRGYNKIFQRCKERPPISKSTPPTAGAILWARSIFHRAKRPVLSFKTMPHLLQLPEGQAACKEYVELGKEILEYEQSLFEAWQTTAVELAVSCLKNNVLLFDPRKKTYTVNFAKELQLLIREAKYLDQLGGFELPHTVLNVALQQDKYKEYVEQLNLLIDAYNGAVGDLTPVQQKLLQKQIVELDKCLSPGLSPLNWNSLGIGDFIEEGNAGITRFRSYRDQVEKNEERIQNVVTSIEQAVLVRPFDWNRSDVMDPMEFYEFFERHRVAQLEDLVKKYDSIGPFLVKIEETTASSKTGMAPSMMEYYQYWERRIFNAITTMLLRGMSTFQTLFSAGERMRPPLLRVKADCNGSEIDDNALHSVFKLVSQLLKNTVYSANAFVRWMDGTCRSVPPQQGQEDEQQQMFTFYRDVKDNPALIDMTINIQNSIQKIFSIIDKFLRYWRRYDDRWKLWDPKWKQDLEKVKEKKPPFVFFDAHICVYKGLADSLAAYPPEKDIGFVRIDSTAIVAAIRSQAMDWVAGYGDILRQLANKDLLRIQAEISEFWEQLQEAPDSLDKLKFILSVISQILSVSMDMEMRMQDVRERYRTLTLYNCSYDLQELEDANALAEQWRLLKDEALTKDRRMVRVKERFAAVTTDQVEEFSETCKELLTVFKREGPGSDLPLDEGAELMKKYDIQVKQFQRRREELVKAQTLFNLPVQGYPELLQLEKDLRLLQQVYKVFSDHTAMVNEFSNAFWTKVDIASLAKGADEFDKLVRRMPKDTKELGELSTFNKLEEVVTSFKAAVPLIQQLKSDLDLSKETCYFIVVGLVVICCRLLIFYSGCFAANRRAAMQFESEVLEEQQTNETEVDI</sequence>
<feature type="domain" description="Dynein heavy chain tail" evidence="2">
    <location>
        <begin position="4"/>
        <end position="392"/>
    </location>
</feature>
<dbReference type="AlphaFoldDB" id="A0A813J8R6"/>